<dbReference type="Gene3D" id="3.40.30.10">
    <property type="entry name" value="Glutaredoxin"/>
    <property type="match status" value="1"/>
</dbReference>
<dbReference type="STRING" id="482827.SAMN04488243_13814"/>
<evidence type="ECO:0000259" key="6">
    <source>
        <dbReference type="PROSITE" id="PS51352"/>
    </source>
</evidence>
<accession>A0A1G7JUX0</accession>
<keyword evidence="8" id="KW-1185">Reference proteome</keyword>
<keyword evidence="3" id="KW-0560">Oxidoreductase</keyword>
<proteinExistence type="inferred from homology"/>
<protein>
    <submittedName>
        <fullName evidence="7">Thiol:disulfide interchange protein DsbA</fullName>
    </submittedName>
</protein>
<dbReference type="InterPro" id="IPR013766">
    <property type="entry name" value="Thioredoxin_domain"/>
</dbReference>
<sequence>MPRAIVLVVVALALLGLGWILWGPKGKAGLDPAQGARFALGREDAPVVVVDFSNYLCPHCQNHALNVLPRLKAEYMDTGKVRYLFRDFPFPGQANVIRASEAAACAAEQGRYYEYHEVLFRAAAGWGSLSGEALDRYLVDLAGQMGLDTQAFAQCLASGRHREAVLADQKLATDLGLTGTPTFFIAGEKRTGFLPYKEWKALLDKALEKAKAP</sequence>
<dbReference type="RefSeq" id="WP_093008411.1">
    <property type="nucleotide sequence ID" value="NZ_FNBC01000038.1"/>
</dbReference>
<evidence type="ECO:0000256" key="4">
    <source>
        <dbReference type="ARBA" id="ARBA00023157"/>
    </source>
</evidence>
<dbReference type="Proteomes" id="UP000199446">
    <property type="component" value="Unassembled WGS sequence"/>
</dbReference>
<dbReference type="EMBL" id="FNBC01000038">
    <property type="protein sequence ID" value="SDF28692.1"/>
    <property type="molecule type" value="Genomic_DNA"/>
</dbReference>
<name>A0A1G7JUX0_9DEIN</name>
<dbReference type="InterPro" id="IPR012336">
    <property type="entry name" value="Thioredoxin-like_fold"/>
</dbReference>
<dbReference type="AlphaFoldDB" id="A0A1G7JUX0"/>
<dbReference type="Pfam" id="PF13462">
    <property type="entry name" value="Thioredoxin_4"/>
    <property type="match status" value="1"/>
</dbReference>
<dbReference type="SUPFAM" id="SSF52833">
    <property type="entry name" value="Thioredoxin-like"/>
    <property type="match status" value="1"/>
</dbReference>
<dbReference type="OrthoDB" id="117402at2"/>
<dbReference type="PANTHER" id="PTHR13887">
    <property type="entry name" value="GLUTATHIONE S-TRANSFERASE KAPPA"/>
    <property type="match status" value="1"/>
</dbReference>
<dbReference type="PANTHER" id="PTHR13887:SF14">
    <property type="entry name" value="DISULFIDE BOND FORMATION PROTEIN D"/>
    <property type="match status" value="1"/>
</dbReference>
<organism evidence="7 8">
    <name type="scientific">Thermus arciformis</name>
    <dbReference type="NCBI Taxonomy" id="482827"/>
    <lineage>
        <taxon>Bacteria</taxon>
        <taxon>Thermotogati</taxon>
        <taxon>Deinococcota</taxon>
        <taxon>Deinococci</taxon>
        <taxon>Thermales</taxon>
        <taxon>Thermaceae</taxon>
        <taxon>Thermus</taxon>
    </lineage>
</organism>
<gene>
    <name evidence="7" type="ORF">SAMN04488243_13814</name>
</gene>
<evidence type="ECO:0000256" key="3">
    <source>
        <dbReference type="ARBA" id="ARBA00023002"/>
    </source>
</evidence>
<keyword evidence="2" id="KW-0732">Signal</keyword>
<evidence type="ECO:0000256" key="1">
    <source>
        <dbReference type="ARBA" id="ARBA00005791"/>
    </source>
</evidence>
<evidence type="ECO:0000256" key="2">
    <source>
        <dbReference type="ARBA" id="ARBA00022729"/>
    </source>
</evidence>
<evidence type="ECO:0000313" key="8">
    <source>
        <dbReference type="Proteomes" id="UP000199446"/>
    </source>
</evidence>
<feature type="domain" description="Thioredoxin" evidence="6">
    <location>
        <begin position="20"/>
        <end position="208"/>
    </location>
</feature>
<evidence type="ECO:0000313" key="7">
    <source>
        <dbReference type="EMBL" id="SDF28692.1"/>
    </source>
</evidence>
<comment type="similarity">
    <text evidence="1">Belongs to the thioredoxin family. DsbA subfamily.</text>
</comment>
<dbReference type="PROSITE" id="PS51352">
    <property type="entry name" value="THIOREDOXIN_2"/>
    <property type="match status" value="1"/>
</dbReference>
<dbReference type="GO" id="GO:0016491">
    <property type="term" value="F:oxidoreductase activity"/>
    <property type="evidence" value="ECO:0007669"/>
    <property type="project" value="UniProtKB-KW"/>
</dbReference>
<dbReference type="InterPro" id="IPR036249">
    <property type="entry name" value="Thioredoxin-like_sf"/>
</dbReference>
<keyword evidence="4" id="KW-1015">Disulfide bond</keyword>
<keyword evidence="5" id="KW-0676">Redox-active center</keyword>
<reference evidence="8" key="1">
    <citation type="submission" date="2016-10" db="EMBL/GenBank/DDBJ databases">
        <authorList>
            <person name="Varghese N."/>
            <person name="Submissions S."/>
        </authorList>
    </citation>
    <scope>NUCLEOTIDE SEQUENCE [LARGE SCALE GENOMIC DNA]</scope>
    <source>
        <strain evidence="8">CGMCC 1.6992</strain>
    </source>
</reference>
<evidence type="ECO:0000256" key="5">
    <source>
        <dbReference type="ARBA" id="ARBA00023284"/>
    </source>
</evidence>